<organism evidence="4 5">
    <name type="scientific">Candidatus Lokiarchaeum ossiferum</name>
    <dbReference type="NCBI Taxonomy" id="2951803"/>
    <lineage>
        <taxon>Archaea</taxon>
        <taxon>Promethearchaeati</taxon>
        <taxon>Promethearchaeota</taxon>
        <taxon>Promethearchaeia</taxon>
        <taxon>Promethearchaeales</taxon>
        <taxon>Promethearchaeaceae</taxon>
        <taxon>Candidatus Lokiarchaeum</taxon>
    </lineage>
</organism>
<dbReference type="EMBL" id="CP104013">
    <property type="protein sequence ID" value="UYP48749.1"/>
    <property type="molecule type" value="Genomic_DNA"/>
</dbReference>
<name>A0ABY6I248_9ARCH</name>
<dbReference type="Pfam" id="PF01642">
    <property type="entry name" value="MM_CoA_mutase"/>
    <property type="match status" value="1"/>
</dbReference>
<feature type="region of interest" description="Disordered" evidence="2">
    <location>
        <begin position="1"/>
        <end position="20"/>
    </location>
</feature>
<feature type="domain" description="Methylmalonyl-CoA mutase alpha/beta chain catalytic" evidence="3">
    <location>
        <begin position="43"/>
        <end position="565"/>
    </location>
</feature>
<evidence type="ECO:0000259" key="3">
    <source>
        <dbReference type="Pfam" id="PF01642"/>
    </source>
</evidence>
<dbReference type="InterPro" id="IPR006098">
    <property type="entry name" value="MMCoA_mutase_a_cat"/>
</dbReference>
<feature type="compositionally biased region" description="Polar residues" evidence="2">
    <location>
        <begin position="1"/>
        <end position="12"/>
    </location>
</feature>
<dbReference type="NCBIfam" id="TIGR00641">
    <property type="entry name" value="acid_CoA_mut_N"/>
    <property type="match status" value="1"/>
</dbReference>
<dbReference type="GO" id="GO:0047727">
    <property type="term" value="F:isobutyryl-CoA mutase activity"/>
    <property type="evidence" value="ECO:0007669"/>
    <property type="project" value="UniProtKB-EC"/>
</dbReference>
<dbReference type="Proteomes" id="UP001208689">
    <property type="component" value="Chromosome"/>
</dbReference>
<dbReference type="EC" id="5.4.99.13" evidence="4"/>
<dbReference type="SUPFAM" id="SSF51703">
    <property type="entry name" value="Cobalamin (vitamin B12)-dependent enzymes"/>
    <property type="match status" value="1"/>
</dbReference>
<reference evidence="4" key="1">
    <citation type="submission" date="2022-09" db="EMBL/GenBank/DDBJ databases">
        <title>Actin cytoskeleton and complex cell architecture in an #Asgard archaeon.</title>
        <authorList>
            <person name="Ponce Toledo R.I."/>
            <person name="Schleper C."/>
            <person name="Rodrigues Oliveira T."/>
            <person name="Wollweber F."/>
            <person name="Xu J."/>
            <person name="Rittmann S."/>
            <person name="Klingl A."/>
            <person name="Pilhofer M."/>
        </authorList>
    </citation>
    <scope>NUCLEOTIDE SEQUENCE</scope>
    <source>
        <strain evidence="4">B-35</strain>
    </source>
</reference>
<evidence type="ECO:0000256" key="1">
    <source>
        <dbReference type="ARBA" id="ARBA00023235"/>
    </source>
</evidence>
<evidence type="ECO:0000313" key="4">
    <source>
        <dbReference type="EMBL" id="UYP48749.1"/>
    </source>
</evidence>
<dbReference type="Gene3D" id="3.20.20.240">
    <property type="entry name" value="Methylmalonyl-CoA mutase"/>
    <property type="match status" value="1"/>
</dbReference>
<sequence length="573" mass="64447">MTENSNANSANNLDEIAKEKKKWEETTVKKSLERVPERKRSFKTLSDLEVKPLYTPNDIKDLSYLRDLGFPGEYPYTRGAQPTSYRAKFWTMRQFAGLGNADETNKRFKYLIENGQTGLSVAFHLPTIYGYESCSPMSAGEVGKEGVAIDTLSDMETLFDGIDLGKISTSMTINGPASILFCMYLATGEKKGVPMAKLTGTIQNDIFKEYQAQKSYIFPPEPSVRLIVDTIEYCTKNVPRWNTISISGYHIREAGSTAVQELAFTLGNGLAYVEAGIKRGLNVDDFAPRLSFFFNAHNNFFEEVAKYRAARRIWAKHMKNDYNAKDPRSLRLRFHTQTAGVSLTAQEPYNNIIRVTLQALASVMGGTQSLHTNSFDEALALPSEDAVRMALRTQQIIAHESGVADVIDPLAGSYFVESLTNKMEEETERYFDKIKEMGKGSMLEGTFVGIKNNFYQREIANASYQFQQELEAKEQVQVGVNKFKFSGEEGLQPEILKISEEVGEQQVKDLEKLKQSRDEEKAQQCLAKVKEIAQTKENLIPYILDAVKAYCSVGEIIGILKSVFGVYKEESIF</sequence>
<dbReference type="CDD" id="cd03680">
    <property type="entry name" value="MM_CoA_mutase_ICM_like"/>
    <property type="match status" value="1"/>
</dbReference>
<evidence type="ECO:0000256" key="2">
    <source>
        <dbReference type="SAM" id="MobiDB-lite"/>
    </source>
</evidence>
<proteinExistence type="predicted"/>
<evidence type="ECO:0000313" key="5">
    <source>
        <dbReference type="Proteomes" id="UP001208689"/>
    </source>
</evidence>
<dbReference type="InterPro" id="IPR006099">
    <property type="entry name" value="MeMalonylCoA_mutase_a/b_cat"/>
</dbReference>
<dbReference type="PANTHER" id="PTHR48101:SF1">
    <property type="entry name" value="METHYLMALONYL-COA MUTASE, LARGE SUBUNIT"/>
    <property type="match status" value="1"/>
</dbReference>
<keyword evidence="1 4" id="KW-0413">Isomerase</keyword>
<protein>
    <submittedName>
        <fullName evidence="4">Fused isobutyryl-CoA mutase</fullName>
        <ecNumber evidence="4">5.4.99.13</ecNumber>
    </submittedName>
</protein>
<dbReference type="PANTHER" id="PTHR48101">
    <property type="entry name" value="METHYLMALONYL-COA MUTASE, MITOCHONDRIAL-RELATED"/>
    <property type="match status" value="1"/>
</dbReference>
<accession>A0ABY6I248</accession>
<gene>
    <name evidence="4" type="ORF">NEF87_005034</name>
</gene>
<keyword evidence="5" id="KW-1185">Reference proteome</keyword>
<dbReference type="InterPro" id="IPR016176">
    <property type="entry name" value="Cbl-dep_enz_cat"/>
</dbReference>